<evidence type="ECO:0000313" key="2">
    <source>
        <dbReference type="EMBL" id="KLE36072.1"/>
    </source>
</evidence>
<accession>A0A0G9MZ71</accession>
<reference evidence="2 3" key="1">
    <citation type="submission" date="2015-04" db="EMBL/GenBank/DDBJ databases">
        <title>The draft genome sequence of Erythrobacter luteus KA37.</title>
        <authorList>
            <person name="Zhuang L."/>
            <person name="Liu Y."/>
            <person name="Shao Z."/>
        </authorList>
    </citation>
    <scope>NUCLEOTIDE SEQUENCE [LARGE SCALE GENOMIC DNA]</scope>
    <source>
        <strain evidence="2 3">KA37</strain>
    </source>
</reference>
<dbReference type="PATRIC" id="fig|1581420.6.peg.671"/>
<dbReference type="AlphaFoldDB" id="A0A0G9MZ71"/>
<organism evidence="2 3">
    <name type="scientific">Aurantiacibacter luteus</name>
    <dbReference type="NCBI Taxonomy" id="1581420"/>
    <lineage>
        <taxon>Bacteria</taxon>
        <taxon>Pseudomonadati</taxon>
        <taxon>Pseudomonadota</taxon>
        <taxon>Alphaproteobacteria</taxon>
        <taxon>Sphingomonadales</taxon>
        <taxon>Erythrobacteraceae</taxon>
        <taxon>Aurantiacibacter</taxon>
    </lineage>
</organism>
<dbReference type="EMBL" id="LBHB01000001">
    <property type="protein sequence ID" value="KLE36072.1"/>
    <property type="molecule type" value="Genomic_DNA"/>
</dbReference>
<evidence type="ECO:0000259" key="1">
    <source>
        <dbReference type="Pfam" id="PF09992"/>
    </source>
</evidence>
<dbReference type="Pfam" id="PF09992">
    <property type="entry name" value="NAGPA"/>
    <property type="match status" value="1"/>
</dbReference>
<name>A0A0G9MZ71_9SPHN</name>
<evidence type="ECO:0000313" key="3">
    <source>
        <dbReference type="Proteomes" id="UP000053464"/>
    </source>
</evidence>
<protein>
    <recommendedName>
        <fullName evidence="1">Phosphodiester glycosidase domain-containing protein</fullName>
    </recommendedName>
</protein>
<proteinExistence type="predicted"/>
<dbReference type="InterPro" id="IPR018711">
    <property type="entry name" value="NAGPA"/>
</dbReference>
<comment type="caution">
    <text evidence="2">The sequence shown here is derived from an EMBL/GenBank/DDBJ whole genome shotgun (WGS) entry which is preliminary data.</text>
</comment>
<feature type="domain" description="Phosphodiester glycosidase" evidence="1">
    <location>
        <begin position="82"/>
        <end position="229"/>
    </location>
</feature>
<dbReference type="Proteomes" id="UP000053464">
    <property type="component" value="Unassembled WGS sequence"/>
</dbReference>
<dbReference type="PROSITE" id="PS51257">
    <property type="entry name" value="PROKAR_LIPOPROTEIN"/>
    <property type="match status" value="1"/>
</dbReference>
<keyword evidence="3" id="KW-1185">Reference proteome</keyword>
<dbReference type="STRING" id="1581420.AAW00_03310"/>
<sequence>MRRMALVILSALLLSACDIHVDAERSENVASICEPLMFEQSPFTHCTADPARDEVFTALAPEDEAPYRSLRAFADDAAASAGVVMAMNGGMYDQDGEPIGYFVEGAERLHALNRADGPGNFHLMPNGVFFGAADGGWRVMDTDRFAAEVSERPAFATQSGPMLVIGGELHPEFDPDGENRKIRNGVGVDANGRAHFLVSEAPVSFGKMARLYRDVLNVDNALFLDGTVSVLWDAPRGRMDSGVPIGPIVAVRTRENDQ</sequence>
<gene>
    <name evidence="2" type="ORF">AAW00_03310</name>
</gene>